<dbReference type="AlphaFoldDB" id="R0KTA5"/>
<dbReference type="InterPro" id="IPR052184">
    <property type="entry name" value="SDR_enzymes"/>
</dbReference>
<dbReference type="Pfam" id="PF00106">
    <property type="entry name" value="adh_short"/>
    <property type="match status" value="2"/>
</dbReference>
<evidence type="ECO:0008006" key="3">
    <source>
        <dbReference type="Google" id="ProtNLM"/>
    </source>
</evidence>
<gene>
    <name evidence="1" type="ORF">SETTUDRAFT_166882</name>
</gene>
<dbReference type="PANTHER" id="PTHR45458">
    <property type="entry name" value="SHORT-CHAIN DEHYDROGENASE/REDUCTASE SDR"/>
    <property type="match status" value="1"/>
</dbReference>
<evidence type="ECO:0000313" key="1">
    <source>
        <dbReference type="EMBL" id="EOA91027.1"/>
    </source>
</evidence>
<dbReference type="PRINTS" id="PR00081">
    <property type="entry name" value="GDHRDH"/>
</dbReference>
<proteinExistence type="predicted"/>
<dbReference type="Gene3D" id="3.40.50.720">
    <property type="entry name" value="NAD(P)-binding Rossmann-like Domain"/>
    <property type="match status" value="1"/>
</dbReference>
<keyword evidence="2" id="KW-1185">Reference proteome</keyword>
<dbReference type="eggNOG" id="KOG1611">
    <property type="taxonomic scope" value="Eukaryota"/>
</dbReference>
<reference evidence="1 2" key="2">
    <citation type="journal article" date="2013" name="PLoS Genet.">
        <title>Comparative genome structure, secondary metabolite, and effector coding capacity across Cochliobolus pathogens.</title>
        <authorList>
            <person name="Condon B.J."/>
            <person name="Leng Y."/>
            <person name="Wu D."/>
            <person name="Bushley K.E."/>
            <person name="Ohm R.A."/>
            <person name="Otillar R."/>
            <person name="Martin J."/>
            <person name="Schackwitz W."/>
            <person name="Grimwood J."/>
            <person name="MohdZainudin N."/>
            <person name="Xue C."/>
            <person name="Wang R."/>
            <person name="Manning V.A."/>
            <person name="Dhillon B."/>
            <person name="Tu Z.J."/>
            <person name="Steffenson B.J."/>
            <person name="Salamov A."/>
            <person name="Sun H."/>
            <person name="Lowry S."/>
            <person name="LaButti K."/>
            <person name="Han J."/>
            <person name="Copeland A."/>
            <person name="Lindquist E."/>
            <person name="Barry K."/>
            <person name="Schmutz J."/>
            <person name="Baker S.E."/>
            <person name="Ciuffetti L.M."/>
            <person name="Grigoriev I.V."/>
            <person name="Zhong S."/>
            <person name="Turgeon B.G."/>
        </authorList>
    </citation>
    <scope>NUCLEOTIDE SEQUENCE [LARGE SCALE GENOMIC DNA]</scope>
    <source>
        <strain evidence="2">28A</strain>
    </source>
</reference>
<dbReference type="OrthoDB" id="5296at2759"/>
<evidence type="ECO:0000313" key="2">
    <source>
        <dbReference type="Proteomes" id="UP000016935"/>
    </source>
</evidence>
<sequence length="290" mass="32594">MDQIPGVLYADEDFTTWLILGASRGIGLEFVKQLLARNERIIATVREPWAAHASALWGQAGSDHGRCQMYTCDILSEQSIQKFVAQLAGIPNLKIDYVVINAGVLRYPNRATELVHLRQSLMHTYIHTYIHTGAIDSWTTHTDTRPHRSFDEFAFHLHTNTIGPIITAQKLLQTNIPIGTIVFMSSDSGSHGNFREMEDGFAAYAASKSALNMAVRHMAAELKRKDDDTIILCMHPGEVATDMANIQLPWEVQGIISPEESVVRMIEVIKSKGIQHSGTFWTYEDKPYIW</sequence>
<dbReference type="InterPro" id="IPR002347">
    <property type="entry name" value="SDR_fam"/>
</dbReference>
<dbReference type="InterPro" id="IPR036291">
    <property type="entry name" value="NAD(P)-bd_dom_sf"/>
</dbReference>
<dbReference type="GO" id="GO:0016616">
    <property type="term" value="F:oxidoreductase activity, acting on the CH-OH group of donors, NAD or NADP as acceptor"/>
    <property type="evidence" value="ECO:0007669"/>
    <property type="project" value="TreeGrafter"/>
</dbReference>
<accession>R0KTA5</accession>
<dbReference type="PANTHER" id="PTHR45458:SF1">
    <property type="entry name" value="SHORT CHAIN DEHYDROGENASE"/>
    <property type="match status" value="1"/>
</dbReference>
<protein>
    <recommendedName>
        <fullName evidence="3">NAD(P)-binding protein</fullName>
    </recommendedName>
</protein>
<dbReference type="EMBL" id="KB908482">
    <property type="protein sequence ID" value="EOA91027.1"/>
    <property type="molecule type" value="Genomic_DNA"/>
</dbReference>
<dbReference type="HOGENOM" id="CLU_010194_9_1_1"/>
<dbReference type="Proteomes" id="UP000016935">
    <property type="component" value="Unassembled WGS sequence"/>
</dbReference>
<reference evidence="1 2" key="1">
    <citation type="journal article" date="2012" name="PLoS Pathog.">
        <title>Diverse lifestyles and strategies of plant pathogenesis encoded in the genomes of eighteen Dothideomycetes fungi.</title>
        <authorList>
            <person name="Ohm R.A."/>
            <person name="Feau N."/>
            <person name="Henrissat B."/>
            <person name="Schoch C.L."/>
            <person name="Horwitz B.A."/>
            <person name="Barry K.W."/>
            <person name="Condon B.J."/>
            <person name="Copeland A.C."/>
            <person name="Dhillon B."/>
            <person name="Glaser F."/>
            <person name="Hesse C.N."/>
            <person name="Kosti I."/>
            <person name="LaButti K."/>
            <person name="Lindquist E.A."/>
            <person name="Lucas S."/>
            <person name="Salamov A.A."/>
            <person name="Bradshaw R.E."/>
            <person name="Ciuffetti L."/>
            <person name="Hamelin R.C."/>
            <person name="Kema G.H.J."/>
            <person name="Lawrence C."/>
            <person name="Scott J.A."/>
            <person name="Spatafora J.W."/>
            <person name="Turgeon B.G."/>
            <person name="de Wit P.J.G.M."/>
            <person name="Zhong S."/>
            <person name="Goodwin S.B."/>
            <person name="Grigoriev I.V."/>
        </authorList>
    </citation>
    <scope>NUCLEOTIDE SEQUENCE [LARGE SCALE GENOMIC DNA]</scope>
    <source>
        <strain evidence="2">28A</strain>
    </source>
</reference>
<dbReference type="SUPFAM" id="SSF51735">
    <property type="entry name" value="NAD(P)-binding Rossmann-fold domains"/>
    <property type="match status" value="1"/>
</dbReference>
<dbReference type="GeneID" id="19399962"/>
<name>R0KTA5_EXST2</name>
<dbReference type="RefSeq" id="XP_008021697.1">
    <property type="nucleotide sequence ID" value="XM_008023506.1"/>
</dbReference>
<organism evidence="1 2">
    <name type="scientific">Exserohilum turcicum (strain 28A)</name>
    <name type="common">Northern leaf blight fungus</name>
    <name type="synonym">Setosphaeria turcica</name>
    <dbReference type="NCBI Taxonomy" id="671987"/>
    <lineage>
        <taxon>Eukaryota</taxon>
        <taxon>Fungi</taxon>
        <taxon>Dikarya</taxon>
        <taxon>Ascomycota</taxon>
        <taxon>Pezizomycotina</taxon>
        <taxon>Dothideomycetes</taxon>
        <taxon>Pleosporomycetidae</taxon>
        <taxon>Pleosporales</taxon>
        <taxon>Pleosporineae</taxon>
        <taxon>Pleosporaceae</taxon>
        <taxon>Exserohilum</taxon>
    </lineage>
</organism>